<evidence type="ECO:0000313" key="1">
    <source>
        <dbReference type="EMBL" id="CAG9701543.1"/>
    </source>
</evidence>
<evidence type="ECO:0000313" key="2">
    <source>
        <dbReference type="EMBL" id="CAI3652421.1"/>
    </source>
</evidence>
<dbReference type="Proteomes" id="UP000789738">
    <property type="component" value="Unassembled WGS sequence"/>
</dbReference>
<reference evidence="1" key="1">
    <citation type="submission" date="2021-10" db="EMBL/GenBank/DDBJ databases">
        <authorList>
            <person name="Mesa V."/>
        </authorList>
    </citation>
    <scope>NUCLEOTIDE SEQUENCE</scope>
    <source>
        <strain evidence="1">CC3_PB</strain>
    </source>
</reference>
<comment type="caution">
    <text evidence="1">The sequence shown here is derived from an EMBL/GenBank/DDBJ whole genome shotgun (WGS) entry which is preliminary data.</text>
</comment>
<accession>A0AA86JSI2</accession>
<dbReference type="EMBL" id="CAKJVE010000001">
    <property type="protein sequence ID" value="CAG9701543.1"/>
    <property type="molecule type" value="Genomic_DNA"/>
</dbReference>
<organism evidence="1 3">
    <name type="scientific">Clostridium neonatale</name>
    <dbReference type="NCBI Taxonomy" id="137838"/>
    <lineage>
        <taxon>Bacteria</taxon>
        <taxon>Bacillati</taxon>
        <taxon>Bacillota</taxon>
        <taxon>Clostridia</taxon>
        <taxon>Eubacteriales</taxon>
        <taxon>Clostridiaceae</taxon>
        <taxon>Clostridium</taxon>
    </lineage>
</organism>
<dbReference type="PANTHER" id="PTHR34047">
    <property type="entry name" value="NUCLEAR INTRON MATURASE 1, MITOCHONDRIAL-RELATED"/>
    <property type="match status" value="1"/>
</dbReference>
<dbReference type="PANTHER" id="PTHR34047:SF8">
    <property type="entry name" value="PROTEIN YKFC"/>
    <property type="match status" value="1"/>
</dbReference>
<dbReference type="Proteomes" id="UP001189143">
    <property type="component" value="Unassembled WGS sequence"/>
</dbReference>
<evidence type="ECO:0000313" key="3">
    <source>
        <dbReference type="Proteomes" id="UP000789738"/>
    </source>
</evidence>
<dbReference type="InterPro" id="IPR043502">
    <property type="entry name" value="DNA/RNA_pol_sf"/>
</dbReference>
<protein>
    <recommendedName>
        <fullName evidence="4">Group II intron-encoded protein LtrA</fullName>
    </recommendedName>
</protein>
<sequence length="88" mass="10173">MGSTAGIDKVFIQDVLKYGENKFINELQIELQENKYRPLPVNRVYIPKKDGRKRPLGIPIVKYRAIQMATKIVIEPIFEADINVNIKM</sequence>
<dbReference type="AlphaFoldDB" id="A0AA86JSI2"/>
<dbReference type="SUPFAM" id="SSF56672">
    <property type="entry name" value="DNA/RNA polymerases"/>
    <property type="match status" value="1"/>
</dbReference>
<dbReference type="RefSeq" id="WP_210885777.1">
    <property type="nucleotide sequence ID" value="NZ_CAKJVE010000001.1"/>
</dbReference>
<name>A0AA86JSI2_9CLOT</name>
<dbReference type="EMBL" id="CAMTCP010000253">
    <property type="protein sequence ID" value="CAI3652421.1"/>
    <property type="molecule type" value="Genomic_DNA"/>
</dbReference>
<evidence type="ECO:0008006" key="4">
    <source>
        <dbReference type="Google" id="ProtNLM"/>
    </source>
</evidence>
<reference evidence="2" key="2">
    <citation type="submission" date="2022-10" db="EMBL/GenBank/DDBJ databases">
        <authorList>
            <person name="Aires J."/>
            <person name="Mesa V."/>
        </authorList>
    </citation>
    <scope>NUCLEOTIDE SEQUENCE</scope>
    <source>
        <strain evidence="2">Clostridium neonatale JD116</strain>
    </source>
</reference>
<gene>
    <name evidence="2" type="ORF">CNEO2_540005</name>
    <name evidence="1" type="ORF">CNEO_10077</name>
</gene>
<dbReference type="InterPro" id="IPR051083">
    <property type="entry name" value="GrpII_Intron_Splice-Mob/Def"/>
</dbReference>
<proteinExistence type="predicted"/>